<sequence length="52" mass="6550">MEHFNFIDRFSWSKFKISWLVKRKDFTDSFCSFKLKYNITPKQFQTLKKYNM</sequence>
<dbReference type="AlphaFoldDB" id="A0A0F9NS82"/>
<gene>
    <name evidence="1" type="ORF">LCGC14_0991760</name>
</gene>
<feature type="non-terminal residue" evidence="1">
    <location>
        <position position="52"/>
    </location>
</feature>
<reference evidence="1" key="1">
    <citation type="journal article" date="2015" name="Nature">
        <title>Complex archaea that bridge the gap between prokaryotes and eukaryotes.</title>
        <authorList>
            <person name="Spang A."/>
            <person name="Saw J.H."/>
            <person name="Jorgensen S.L."/>
            <person name="Zaremba-Niedzwiedzka K."/>
            <person name="Martijn J."/>
            <person name="Lind A.E."/>
            <person name="van Eijk R."/>
            <person name="Schleper C."/>
            <person name="Guy L."/>
            <person name="Ettema T.J."/>
        </authorList>
    </citation>
    <scope>NUCLEOTIDE SEQUENCE</scope>
</reference>
<dbReference type="EMBL" id="LAZR01003773">
    <property type="protein sequence ID" value="KKN14887.1"/>
    <property type="molecule type" value="Genomic_DNA"/>
</dbReference>
<protein>
    <submittedName>
        <fullName evidence="1">Uncharacterized protein</fullName>
    </submittedName>
</protein>
<organism evidence="1">
    <name type="scientific">marine sediment metagenome</name>
    <dbReference type="NCBI Taxonomy" id="412755"/>
    <lineage>
        <taxon>unclassified sequences</taxon>
        <taxon>metagenomes</taxon>
        <taxon>ecological metagenomes</taxon>
    </lineage>
</organism>
<evidence type="ECO:0000313" key="1">
    <source>
        <dbReference type="EMBL" id="KKN14887.1"/>
    </source>
</evidence>
<accession>A0A0F9NS82</accession>
<proteinExistence type="predicted"/>
<comment type="caution">
    <text evidence="1">The sequence shown here is derived from an EMBL/GenBank/DDBJ whole genome shotgun (WGS) entry which is preliminary data.</text>
</comment>
<name>A0A0F9NS82_9ZZZZ</name>